<gene>
    <name evidence="1" type="ORF">COLO4_31612</name>
</gene>
<proteinExistence type="predicted"/>
<comment type="caution">
    <text evidence="1">The sequence shown here is derived from an EMBL/GenBank/DDBJ whole genome shotgun (WGS) entry which is preliminary data.</text>
</comment>
<evidence type="ECO:0000313" key="1">
    <source>
        <dbReference type="EMBL" id="OMO65008.1"/>
    </source>
</evidence>
<keyword evidence="2" id="KW-1185">Reference proteome</keyword>
<organism evidence="1 2">
    <name type="scientific">Corchorus olitorius</name>
    <dbReference type="NCBI Taxonomy" id="93759"/>
    <lineage>
        <taxon>Eukaryota</taxon>
        <taxon>Viridiplantae</taxon>
        <taxon>Streptophyta</taxon>
        <taxon>Embryophyta</taxon>
        <taxon>Tracheophyta</taxon>
        <taxon>Spermatophyta</taxon>
        <taxon>Magnoliopsida</taxon>
        <taxon>eudicotyledons</taxon>
        <taxon>Gunneridae</taxon>
        <taxon>Pentapetalae</taxon>
        <taxon>rosids</taxon>
        <taxon>malvids</taxon>
        <taxon>Malvales</taxon>
        <taxon>Malvaceae</taxon>
        <taxon>Grewioideae</taxon>
        <taxon>Apeibeae</taxon>
        <taxon>Corchorus</taxon>
    </lineage>
</organism>
<dbReference type="AlphaFoldDB" id="A0A1R3H3S8"/>
<sequence length="172" mass="20698">MKDYIDKIWHFWRRSEHFFKCYVSLKAHDDDEDYERRKWSNRLTSPEMRLMKKIYDFGIQTNKAKYYRLPVGVIEYIRNCFQHAEVSMLQMEYHLQEIFPEVLGKIHYEIYSSWPRTILQLPDGGDFDLYHELLAGPTTYYFNKYEEDSGLMATLLSSPSTLSISAYRLLYG</sequence>
<dbReference type="EMBL" id="AWUE01020863">
    <property type="protein sequence ID" value="OMO65008.1"/>
    <property type="molecule type" value="Genomic_DNA"/>
</dbReference>
<evidence type="ECO:0000313" key="2">
    <source>
        <dbReference type="Proteomes" id="UP000187203"/>
    </source>
</evidence>
<dbReference type="Proteomes" id="UP000187203">
    <property type="component" value="Unassembled WGS sequence"/>
</dbReference>
<reference evidence="2" key="1">
    <citation type="submission" date="2013-09" db="EMBL/GenBank/DDBJ databases">
        <title>Corchorus olitorius genome sequencing.</title>
        <authorList>
            <person name="Alam M."/>
            <person name="Haque M.S."/>
            <person name="Islam M.S."/>
            <person name="Emdad E.M."/>
            <person name="Islam M.M."/>
            <person name="Ahmed B."/>
            <person name="Halim A."/>
            <person name="Hossen Q.M.M."/>
            <person name="Hossain M.Z."/>
            <person name="Ahmed R."/>
            <person name="Khan M.M."/>
            <person name="Islam R."/>
            <person name="Rashid M.M."/>
            <person name="Khan S.A."/>
            <person name="Rahman M.S."/>
            <person name="Alam M."/>
            <person name="Yahiya A.S."/>
            <person name="Khan M.S."/>
            <person name="Azam M.S."/>
            <person name="Haque T."/>
            <person name="Lashkar M.Z.H."/>
            <person name="Akhand A.I."/>
            <person name="Morshed G."/>
            <person name="Roy S."/>
            <person name="Uddin K.S."/>
            <person name="Rabeya T."/>
            <person name="Hossain A.S."/>
            <person name="Chowdhury A."/>
            <person name="Snigdha A.R."/>
            <person name="Mortoza M.S."/>
            <person name="Matin S.A."/>
            <person name="Hoque S.M.E."/>
            <person name="Islam M.K."/>
            <person name="Roy D.K."/>
            <person name="Haider R."/>
            <person name="Moosa M.M."/>
            <person name="Elias S.M."/>
            <person name="Hasan A.M."/>
            <person name="Jahan S."/>
            <person name="Shafiuddin M."/>
            <person name="Mahmood N."/>
            <person name="Shommy N.S."/>
        </authorList>
    </citation>
    <scope>NUCLEOTIDE SEQUENCE [LARGE SCALE GENOMIC DNA]</scope>
    <source>
        <strain evidence="2">cv. O-4</strain>
    </source>
</reference>
<protein>
    <submittedName>
        <fullName evidence="1">Uncharacterized protein</fullName>
    </submittedName>
</protein>
<accession>A0A1R3H3S8</accession>
<dbReference type="OrthoDB" id="10593426at2759"/>
<name>A0A1R3H3S8_9ROSI</name>